<evidence type="ECO:0000313" key="2">
    <source>
        <dbReference type="EMBL" id="KAK7543229.1"/>
    </source>
</evidence>
<dbReference type="EMBL" id="JBBPDW010000021">
    <property type="protein sequence ID" value="KAK7543229.1"/>
    <property type="molecule type" value="Genomic_DNA"/>
</dbReference>
<accession>A0ABR1M9I4</accession>
<protein>
    <submittedName>
        <fullName evidence="2">Uncharacterized protein</fullName>
    </submittedName>
</protein>
<evidence type="ECO:0000313" key="3">
    <source>
        <dbReference type="Proteomes" id="UP001365128"/>
    </source>
</evidence>
<dbReference type="Proteomes" id="UP001365128">
    <property type="component" value="Unassembled WGS sequence"/>
</dbReference>
<proteinExistence type="predicted"/>
<keyword evidence="3" id="KW-1185">Reference proteome</keyword>
<reference evidence="2 3" key="1">
    <citation type="submission" date="2024-04" db="EMBL/GenBank/DDBJ databases">
        <title>Phyllosticta paracitricarpa is synonymous to the EU quarantine fungus P. citricarpa based on phylogenomic analyses.</title>
        <authorList>
            <consortium name="Lawrence Berkeley National Laboratory"/>
            <person name="Van Ingen-Buijs V.A."/>
            <person name="Van Westerhoven A.C."/>
            <person name="Haridas S."/>
            <person name="Skiadas P."/>
            <person name="Martin F."/>
            <person name="Groenewald J.Z."/>
            <person name="Crous P.W."/>
            <person name="Seidl M.F."/>
        </authorList>
    </citation>
    <scope>NUCLEOTIDE SEQUENCE [LARGE SCALE GENOMIC DNA]</scope>
    <source>
        <strain evidence="2 3">CBS 122670</strain>
    </source>
</reference>
<name>A0ABR1M9I4_9PEZI</name>
<sequence length="256" mass="27536">MPVPTLLTSLMQNASTSLMQTASSRLAPLVWTAGTRLLARNKAGSRLLRRLDLARSEPRSKRKDGKKTDGERKMREWLRDHLPQQSPQPAPRAAAQSTICRPFLHCLPLRCLLLQPYFLLSFSTLQSNPIESCQTWIQSTSTNLTLSQSSQRNYRRLFPIASGSALAAASAHSSTPSTCGCACAGAGGRGAGGAQAAVPVVVARRLGGWRGDETDGFASGRRGWRVRCLLGSLVARVLVDGQARSVEVSGLIVLAD</sequence>
<gene>
    <name evidence="2" type="ORF">IWX46DRAFT_157394</name>
</gene>
<comment type="caution">
    <text evidence="2">The sequence shown here is derived from an EMBL/GenBank/DDBJ whole genome shotgun (WGS) entry which is preliminary data.</text>
</comment>
<feature type="region of interest" description="Disordered" evidence="1">
    <location>
        <begin position="53"/>
        <end position="72"/>
    </location>
</feature>
<organism evidence="2 3">
    <name type="scientific">Phyllosticta citricarpa</name>
    <dbReference type="NCBI Taxonomy" id="55181"/>
    <lineage>
        <taxon>Eukaryota</taxon>
        <taxon>Fungi</taxon>
        <taxon>Dikarya</taxon>
        <taxon>Ascomycota</taxon>
        <taxon>Pezizomycotina</taxon>
        <taxon>Dothideomycetes</taxon>
        <taxon>Dothideomycetes incertae sedis</taxon>
        <taxon>Botryosphaeriales</taxon>
        <taxon>Phyllostictaceae</taxon>
        <taxon>Phyllosticta</taxon>
    </lineage>
</organism>
<evidence type="ECO:0000256" key="1">
    <source>
        <dbReference type="SAM" id="MobiDB-lite"/>
    </source>
</evidence>